<organism evidence="2 3">
    <name type="scientific">Streptacidiphilus alkalitolerans</name>
    <dbReference type="NCBI Taxonomy" id="3342712"/>
    <lineage>
        <taxon>Bacteria</taxon>
        <taxon>Bacillati</taxon>
        <taxon>Actinomycetota</taxon>
        <taxon>Actinomycetes</taxon>
        <taxon>Kitasatosporales</taxon>
        <taxon>Streptomycetaceae</taxon>
        <taxon>Streptacidiphilus</taxon>
    </lineage>
</organism>
<dbReference type="RefSeq" id="WP_380507982.1">
    <property type="nucleotide sequence ID" value="NZ_JBHEZX010000005.1"/>
</dbReference>
<feature type="compositionally biased region" description="Low complexity" evidence="1">
    <location>
        <begin position="77"/>
        <end position="138"/>
    </location>
</feature>
<name>A0ABV6V9J9_9ACTN</name>
<feature type="region of interest" description="Disordered" evidence="1">
    <location>
        <begin position="67"/>
        <end position="138"/>
    </location>
</feature>
<protein>
    <submittedName>
        <fullName evidence="2">Uncharacterized protein</fullName>
    </submittedName>
</protein>
<gene>
    <name evidence="2" type="ORF">ACEZDG_14125</name>
</gene>
<comment type="caution">
    <text evidence="2">The sequence shown here is derived from an EMBL/GenBank/DDBJ whole genome shotgun (WGS) entry which is preliminary data.</text>
</comment>
<keyword evidence="3" id="KW-1185">Reference proteome</keyword>
<accession>A0ABV6V9J9</accession>
<sequence length="138" mass="14328">MELELLEKIVPHAFRERVAQLLLRFADHVQHVQTTSDGFRAPEAVWDKVAAHLNTESDKIVAALKQEAADLTDDQDPAAPVTDPSTPVTDPAEGEGTAPATPVTTDPTPGADASVADPAPAAATPAATSTKTTKAAAK</sequence>
<dbReference type="EMBL" id="JBHEZX010000005">
    <property type="protein sequence ID" value="MFC1410403.1"/>
    <property type="molecule type" value="Genomic_DNA"/>
</dbReference>
<dbReference type="Proteomes" id="UP001592582">
    <property type="component" value="Unassembled WGS sequence"/>
</dbReference>
<evidence type="ECO:0000313" key="2">
    <source>
        <dbReference type="EMBL" id="MFC1410403.1"/>
    </source>
</evidence>
<evidence type="ECO:0000256" key="1">
    <source>
        <dbReference type="SAM" id="MobiDB-lite"/>
    </source>
</evidence>
<proteinExistence type="predicted"/>
<reference evidence="2 3" key="1">
    <citation type="submission" date="2024-09" db="EMBL/GenBank/DDBJ databases">
        <authorList>
            <person name="Lee S.D."/>
        </authorList>
    </citation>
    <scope>NUCLEOTIDE SEQUENCE [LARGE SCALE GENOMIC DNA]</scope>
    <source>
        <strain evidence="2 3">N1-1</strain>
    </source>
</reference>
<evidence type="ECO:0000313" key="3">
    <source>
        <dbReference type="Proteomes" id="UP001592582"/>
    </source>
</evidence>